<name>A0A820BTG5_9BILA</name>
<dbReference type="EMBL" id="CAJOBF010006441">
    <property type="protein sequence ID" value="CAF4206243.1"/>
    <property type="molecule type" value="Genomic_DNA"/>
</dbReference>
<gene>
    <name evidence="2" type="ORF">UXM345_LOCUS28293</name>
</gene>
<dbReference type="InterPro" id="IPR036397">
    <property type="entry name" value="RNaseH_sf"/>
</dbReference>
<dbReference type="PANTHER" id="PTHR46585">
    <property type="entry name" value="INTEGRASE CORE DOMAIN CONTAINING PROTEIN"/>
    <property type="match status" value="1"/>
</dbReference>
<dbReference type="PANTHER" id="PTHR46585:SF1">
    <property type="entry name" value="CHROMO DOMAIN-CONTAINING PROTEIN"/>
    <property type="match status" value="1"/>
</dbReference>
<sequence>MEKAIVIPHTLFAKWERQQKAIEKKDNHLIGLEKDLNGILKSGKPDEDKKIRYTEALRKFLQYSNIDLDQGEKKPIEIPVIDKNPIKLKNDPVYNNLKTVLKSAALQRGQKLYKDLLTRDKDIKWNNNNTVTLQGYEIPSSDIISLIAGAVDAAYAQSHQHAAGKRAFEKWLQGVLGMKYVGLKGRLSVRNTATSSTPINQPANMTYTLHKPVRKKMTHNKVKAVAVDNVWAADLGDFQNISKFNDGVKYILFAIDVFSKYLFVRTLKSKKGEEVANQFADIIIKSERKPALLHYATGSQMKSGVAERVIQSIKQHQIVLNYNKTVHSTTKYKPIDVNSKNSDAIYEDVFADEPVTRDKSDLKIGDYGRIALLKGIYRKGYEESYSRELIFGNTLTKTKMDEEGFYLSLNASASYNMYRDNTLATIKNDLHSPIDFDQKQWMVGLAEVQIDSGVINVSHADAKFSVQREMLVEKHNIKRARKAIDSYLDIKAVTPKKDMFLTRNYVSIEDLKNVIGDDQSSEEDQEESEAFWIKDKFSFEIDSKYYYRAEDVIHAINKALNVKKDELKNLWLISDPVLDDTQTDDSKRKLSISISTEAINENSRLKQSYKESTVMIRTIHPSSGHCSKNELDLFSIPDTQSAITESAYTQISPVAQINSHDGPLDFMIPTATAYFLSPSDIKMYLKGTVVNLDGTAIAAAAAVFPENNFLHTLFSKVEIFLNDQTTAVSTCHYAYRAYLENLLNYDTDTKQTVLQKEGFFAQPEIAAHQTRFQALTNKTFEVYGNLHTDFTLQPHLLMSGVNVKIRFTRTKPQFHIRAASTATRDENPYFKIEEVYLYIRRVQINPKIFFDVEQQLAKETAKYPLNRVETKILTLETGISNKQLDNIFLGNLPRRIVVGILNHTARDGD</sequence>
<evidence type="ECO:0000313" key="3">
    <source>
        <dbReference type="Proteomes" id="UP000663842"/>
    </source>
</evidence>
<comment type="caution">
    <text evidence="2">The sequence shown here is derived from an EMBL/GenBank/DDBJ whole genome shotgun (WGS) entry which is preliminary data.</text>
</comment>
<dbReference type="InterPro" id="IPR001584">
    <property type="entry name" value="Integrase_cat-core"/>
</dbReference>
<dbReference type="GO" id="GO:0015074">
    <property type="term" value="P:DNA integration"/>
    <property type="evidence" value="ECO:0007669"/>
    <property type="project" value="InterPro"/>
</dbReference>
<accession>A0A820BTG5</accession>
<protein>
    <recommendedName>
        <fullName evidence="1">Integrase catalytic domain-containing protein</fullName>
    </recommendedName>
</protein>
<feature type="domain" description="Integrase catalytic" evidence="1">
    <location>
        <begin position="208"/>
        <end position="331"/>
    </location>
</feature>
<dbReference type="GO" id="GO:0003676">
    <property type="term" value="F:nucleic acid binding"/>
    <property type="evidence" value="ECO:0007669"/>
    <property type="project" value="InterPro"/>
</dbReference>
<dbReference type="Proteomes" id="UP000663842">
    <property type="component" value="Unassembled WGS sequence"/>
</dbReference>
<reference evidence="2" key="1">
    <citation type="submission" date="2021-02" db="EMBL/GenBank/DDBJ databases">
        <authorList>
            <person name="Nowell W R."/>
        </authorList>
    </citation>
    <scope>NUCLEOTIDE SEQUENCE</scope>
</reference>
<dbReference type="SUPFAM" id="SSF53098">
    <property type="entry name" value="Ribonuclease H-like"/>
    <property type="match status" value="1"/>
</dbReference>
<proteinExistence type="predicted"/>
<dbReference type="PROSITE" id="PS50994">
    <property type="entry name" value="INTEGRASE"/>
    <property type="match status" value="1"/>
</dbReference>
<evidence type="ECO:0000313" key="2">
    <source>
        <dbReference type="EMBL" id="CAF4206243.1"/>
    </source>
</evidence>
<organism evidence="2 3">
    <name type="scientific">Rotaria magnacalcarata</name>
    <dbReference type="NCBI Taxonomy" id="392030"/>
    <lineage>
        <taxon>Eukaryota</taxon>
        <taxon>Metazoa</taxon>
        <taxon>Spiralia</taxon>
        <taxon>Gnathifera</taxon>
        <taxon>Rotifera</taxon>
        <taxon>Eurotatoria</taxon>
        <taxon>Bdelloidea</taxon>
        <taxon>Philodinida</taxon>
        <taxon>Philodinidae</taxon>
        <taxon>Rotaria</taxon>
    </lineage>
</organism>
<dbReference type="InterPro" id="IPR012337">
    <property type="entry name" value="RNaseH-like_sf"/>
</dbReference>
<dbReference type="AlphaFoldDB" id="A0A820BTG5"/>
<evidence type="ECO:0000259" key="1">
    <source>
        <dbReference type="PROSITE" id="PS50994"/>
    </source>
</evidence>
<dbReference type="Gene3D" id="3.30.420.10">
    <property type="entry name" value="Ribonuclease H-like superfamily/Ribonuclease H"/>
    <property type="match status" value="1"/>
</dbReference>